<organism evidence="2 3">
    <name type="scientific">Prorocentrum cordatum</name>
    <dbReference type="NCBI Taxonomy" id="2364126"/>
    <lineage>
        <taxon>Eukaryota</taxon>
        <taxon>Sar</taxon>
        <taxon>Alveolata</taxon>
        <taxon>Dinophyceae</taxon>
        <taxon>Prorocentrales</taxon>
        <taxon>Prorocentraceae</taxon>
        <taxon>Prorocentrum</taxon>
    </lineage>
</organism>
<feature type="compositionally biased region" description="Low complexity" evidence="1">
    <location>
        <begin position="12"/>
        <end position="28"/>
    </location>
</feature>
<evidence type="ECO:0000313" key="3">
    <source>
        <dbReference type="Proteomes" id="UP001189429"/>
    </source>
</evidence>
<feature type="region of interest" description="Disordered" evidence="1">
    <location>
        <begin position="1"/>
        <end position="43"/>
    </location>
</feature>
<name>A0ABN9SDW3_9DINO</name>
<keyword evidence="3" id="KW-1185">Reference proteome</keyword>
<proteinExistence type="predicted"/>
<dbReference type="EMBL" id="CAUYUJ010010779">
    <property type="protein sequence ID" value="CAK0830219.1"/>
    <property type="molecule type" value="Genomic_DNA"/>
</dbReference>
<dbReference type="Proteomes" id="UP001189429">
    <property type="component" value="Unassembled WGS sequence"/>
</dbReference>
<gene>
    <name evidence="2" type="ORF">PCOR1329_LOCUS28924</name>
</gene>
<evidence type="ECO:0000313" key="2">
    <source>
        <dbReference type="EMBL" id="CAK0830219.1"/>
    </source>
</evidence>
<comment type="caution">
    <text evidence="2">The sequence shown here is derived from an EMBL/GenBank/DDBJ whole genome shotgun (WGS) entry which is preliminary data.</text>
</comment>
<protein>
    <submittedName>
        <fullName evidence="2">Uncharacterized protein</fullName>
    </submittedName>
</protein>
<sequence>MGKRRSERRGSARSSSPSSAPRRSASRTPDARRSDGENQSRITSQLDSIAYSIASMNQVVSQNATELAELRGAVQGSFKRCGELADQMKLLARDVQSKHQMLDTELKNVISAQDAKMNALRTELLAVSTGDAAMTCPSLSEKCDGIEIRAALTALLAPKGVEVGSTGLGGSVFFLRRAHEPVQAVKVIVSGESNIEIRCARDVFLEFGIVEHIERIEAAGAVALRRGKKGSAVASTSRLDRIYTSLPAALIRDLTISTTVVGKLKAVMSSDHLPVRSTITRYSPDPRSPCIPAWLAETPEFGQALEEVIATIPAAWDEWNRLALAAVANPRLNFRKCQVVVCGAMDTSAIRPPLRSFGAPYNLMQVSLSATYLGFPIGPEGAAQVWSPILPSFVARIHQTRALGLGIAQSAAAFRVMCASKLLFRLQLDPPSQELASACRSGVLLLTSGPRNAISYNVATKLTHVGFATEFLELDAVAKATARRYLMSGSSPRKVRPPLAAAECGLLDQ</sequence>
<accession>A0ABN9SDW3</accession>
<feature type="non-terminal residue" evidence="2">
    <location>
        <position position="509"/>
    </location>
</feature>
<feature type="compositionally biased region" description="Basic and acidic residues" evidence="1">
    <location>
        <begin position="29"/>
        <end position="38"/>
    </location>
</feature>
<evidence type="ECO:0000256" key="1">
    <source>
        <dbReference type="SAM" id="MobiDB-lite"/>
    </source>
</evidence>
<reference evidence="2" key="1">
    <citation type="submission" date="2023-10" db="EMBL/GenBank/DDBJ databases">
        <authorList>
            <person name="Chen Y."/>
            <person name="Shah S."/>
            <person name="Dougan E. K."/>
            <person name="Thang M."/>
            <person name="Chan C."/>
        </authorList>
    </citation>
    <scope>NUCLEOTIDE SEQUENCE [LARGE SCALE GENOMIC DNA]</scope>
</reference>